<organism evidence="6 7">
    <name type="scientific">Trichoderma lentiforme</name>
    <dbReference type="NCBI Taxonomy" id="1567552"/>
    <lineage>
        <taxon>Eukaryota</taxon>
        <taxon>Fungi</taxon>
        <taxon>Dikarya</taxon>
        <taxon>Ascomycota</taxon>
        <taxon>Pezizomycotina</taxon>
        <taxon>Sordariomycetes</taxon>
        <taxon>Hypocreomycetidae</taxon>
        <taxon>Hypocreales</taxon>
        <taxon>Hypocreaceae</taxon>
        <taxon>Trichoderma</taxon>
    </lineage>
</organism>
<dbReference type="InterPro" id="IPR015500">
    <property type="entry name" value="Peptidase_S8_subtilisin-rel"/>
</dbReference>
<evidence type="ECO:0000256" key="1">
    <source>
        <dbReference type="ARBA" id="ARBA00011073"/>
    </source>
</evidence>
<name>A0A9P4XJ21_9HYPO</name>
<dbReference type="InterPro" id="IPR000209">
    <property type="entry name" value="Peptidase_S8/S53_dom"/>
</dbReference>
<dbReference type="InterPro" id="IPR050131">
    <property type="entry name" value="Peptidase_S8_subtilisin-like"/>
</dbReference>
<feature type="domain" description="Peptidase S8/S53" evidence="5">
    <location>
        <begin position="661"/>
        <end position="905"/>
    </location>
</feature>
<dbReference type="SUPFAM" id="SSF52743">
    <property type="entry name" value="Subtilisin-like"/>
    <property type="match status" value="1"/>
</dbReference>
<dbReference type="PRINTS" id="PR00723">
    <property type="entry name" value="SUBTILISIN"/>
</dbReference>
<keyword evidence="2" id="KW-0645">Protease</keyword>
<evidence type="ECO:0000313" key="6">
    <source>
        <dbReference type="EMBL" id="KAF3074946.1"/>
    </source>
</evidence>
<dbReference type="Proteomes" id="UP000801864">
    <property type="component" value="Unassembled WGS sequence"/>
</dbReference>
<keyword evidence="4" id="KW-0720">Serine protease</keyword>
<proteinExistence type="inferred from homology"/>
<sequence>MSAITLTEPTAGSPTDLIQRLAISLKKDSVTPITALEQLLLPQISAEQRSANLKILGNTVEHKNTAKQIDIYTMHKDLANKYQEAIRKNETDQDVLDGLRNDQEKKGTQAFLAYLFAPGLGGSTILHVILDPNTYEGIVFQLDAVKPLISFLLRLYPDLPSTLNKDRQPPIYMSLQATGVDSFLPEVKEGVIRFLCEEQNEGLGSKAAINSLAQIVSNNSSPFDSCHAIHKIIECADFEISEALVRKLSEVMTSGELHSQTKTCCFETRDGMGRTCLHIAITAPLSMKRIWWAERLAQLHPDLLKAVSTIKGKDGKEQQLTPLQHFTKQKTEMVDKCKEKGDLKLIHEMERLEAYLKRQCLAKFDNSTCMSVMFNKGNAKQIFLTLDDDIVSWEFLESQKLHYKLDTSLKRVHIFNSVSIHWDEQSLEARKIATSWKCAGNFDLFMIFFWLKNEVQVKKILEVVVDDGAGQEESTSDISEMEKKPHSDQAIIECLKGLGIESLNWKRIDLPAEVIIEGAGKDVKHLYLYCSGSQAVLQSWADSNGLAKLENLAYVYIVTDQGLESYHWANEHAKKFQRDLKETFEKLNPKKNAPVVDYRIIRPKKALGAKSAESEIKNQDEQGFEEQDWLKCMDEFADIMEVVEQQPDSLSIGIQKSTHPIRVALIDDGVKTSYAGLDNNIYTGKSGWQRSDSQSTQTGNTQWEHFRSYNSSHTGHGTVMAYYIKRVCPRVSLYVAKLDCKPHRGSTSGYSANVTFSIDSVAQAIEWAVEQEVDIISMSWAIEKGNTPSHTPLWQAVHKAVEKNIILFCANPDRGTGYIENDTYPYSLDHAHIICVGAATQSGVRWNQIDAKDESCKYFLPGVELGIQVETKQRRNPDGPPREWRTHSGSSLSCALAAGLAAMILHCSLVTGVATFGSPKWKWIRSHEGICSAFEKIQIDRKASGWLPVRHFFKSVVHNANVDNVKKAQAIKGLIEDIFQGMPSRAAEPHF</sequence>
<gene>
    <name evidence="6" type="ORF">CFAM422_002628</name>
</gene>
<dbReference type="PANTHER" id="PTHR43806">
    <property type="entry name" value="PEPTIDASE S8"/>
    <property type="match status" value="1"/>
</dbReference>
<evidence type="ECO:0000256" key="4">
    <source>
        <dbReference type="ARBA" id="ARBA00022825"/>
    </source>
</evidence>
<dbReference type="InterPro" id="IPR036852">
    <property type="entry name" value="Peptidase_S8/S53_dom_sf"/>
</dbReference>
<dbReference type="EMBL" id="QLNT01000004">
    <property type="protein sequence ID" value="KAF3074946.1"/>
    <property type="molecule type" value="Genomic_DNA"/>
</dbReference>
<dbReference type="AlphaFoldDB" id="A0A9P4XJ21"/>
<evidence type="ECO:0000256" key="2">
    <source>
        <dbReference type="ARBA" id="ARBA00022670"/>
    </source>
</evidence>
<dbReference type="GO" id="GO:0006508">
    <property type="term" value="P:proteolysis"/>
    <property type="evidence" value="ECO:0007669"/>
    <property type="project" value="UniProtKB-KW"/>
</dbReference>
<keyword evidence="3" id="KW-0378">Hydrolase</keyword>
<keyword evidence="7" id="KW-1185">Reference proteome</keyword>
<comment type="caution">
    <text evidence="6">The sequence shown here is derived from an EMBL/GenBank/DDBJ whole genome shotgun (WGS) entry which is preliminary data.</text>
</comment>
<protein>
    <recommendedName>
        <fullName evidence="5">Peptidase S8/S53 domain-containing protein</fullName>
    </recommendedName>
</protein>
<evidence type="ECO:0000256" key="3">
    <source>
        <dbReference type="ARBA" id="ARBA00022801"/>
    </source>
</evidence>
<dbReference type="Gene3D" id="3.40.50.200">
    <property type="entry name" value="Peptidase S8/S53 domain"/>
    <property type="match status" value="1"/>
</dbReference>
<accession>A0A9P4XJ21</accession>
<evidence type="ECO:0000259" key="5">
    <source>
        <dbReference type="Pfam" id="PF00082"/>
    </source>
</evidence>
<evidence type="ECO:0000313" key="7">
    <source>
        <dbReference type="Proteomes" id="UP000801864"/>
    </source>
</evidence>
<dbReference type="Pfam" id="PF00082">
    <property type="entry name" value="Peptidase_S8"/>
    <property type="match status" value="1"/>
</dbReference>
<dbReference type="GO" id="GO:0004252">
    <property type="term" value="F:serine-type endopeptidase activity"/>
    <property type="evidence" value="ECO:0007669"/>
    <property type="project" value="InterPro"/>
</dbReference>
<dbReference type="PANTHER" id="PTHR43806:SF58">
    <property type="entry name" value="ALKALINE PROTEASE 1-RELATED"/>
    <property type="match status" value="1"/>
</dbReference>
<reference evidence="6 7" key="1">
    <citation type="submission" date="2018-06" db="EMBL/GenBank/DDBJ databases">
        <title>Genome analysis of cellulolytic fungus Trichoderma lentiforme CFAM-422.</title>
        <authorList>
            <person name="Steindorff A.S."/>
            <person name="Formighieri E.F."/>
            <person name="Midorikawa G.E.O."/>
            <person name="Tamietti M.S."/>
            <person name="Ramos E.Z."/>
            <person name="Silva A.S."/>
            <person name="Bon E.P.S."/>
            <person name="Mendes T.D."/>
            <person name="Damaso M.C.T."/>
            <person name="Favaro L.C.L."/>
        </authorList>
    </citation>
    <scope>NUCLEOTIDE SEQUENCE [LARGE SCALE GENOMIC DNA]</scope>
    <source>
        <strain evidence="6 7">CFAM-422</strain>
    </source>
</reference>
<comment type="similarity">
    <text evidence="1">Belongs to the peptidase S8 family.</text>
</comment>